<dbReference type="eggNOG" id="ENOG502S94T">
    <property type="taxonomic scope" value="Eukaryota"/>
</dbReference>
<gene>
    <name evidence="1" type="ORF">A1O5_12327</name>
</gene>
<dbReference type="RefSeq" id="XP_007751086.1">
    <property type="nucleotide sequence ID" value="XM_007752896.1"/>
</dbReference>
<evidence type="ECO:0000313" key="1">
    <source>
        <dbReference type="EMBL" id="EXJ57769.1"/>
    </source>
</evidence>
<accession>W9WGX9</accession>
<evidence type="ECO:0000313" key="2">
    <source>
        <dbReference type="Proteomes" id="UP000019471"/>
    </source>
</evidence>
<organism evidence="1 2">
    <name type="scientific">Cladophialophora psammophila CBS 110553</name>
    <dbReference type="NCBI Taxonomy" id="1182543"/>
    <lineage>
        <taxon>Eukaryota</taxon>
        <taxon>Fungi</taxon>
        <taxon>Dikarya</taxon>
        <taxon>Ascomycota</taxon>
        <taxon>Pezizomycotina</taxon>
        <taxon>Eurotiomycetes</taxon>
        <taxon>Chaetothyriomycetidae</taxon>
        <taxon>Chaetothyriales</taxon>
        <taxon>Herpotrichiellaceae</taxon>
        <taxon>Cladophialophora</taxon>
    </lineage>
</organism>
<dbReference type="AlphaFoldDB" id="W9WGX9"/>
<dbReference type="EMBL" id="AMGX01000033">
    <property type="protein sequence ID" value="EXJ57769.1"/>
    <property type="molecule type" value="Genomic_DNA"/>
</dbReference>
<protein>
    <submittedName>
        <fullName evidence="1">Uncharacterized protein</fullName>
    </submittedName>
</protein>
<name>W9WGX9_9EURO</name>
<keyword evidence="2" id="KW-1185">Reference proteome</keyword>
<reference evidence="1 2" key="1">
    <citation type="submission" date="2013-03" db="EMBL/GenBank/DDBJ databases">
        <title>The Genome Sequence of Cladophialophora psammophila CBS 110553.</title>
        <authorList>
            <consortium name="The Broad Institute Genomics Platform"/>
            <person name="Cuomo C."/>
            <person name="de Hoog S."/>
            <person name="Gorbushina A."/>
            <person name="Walker B."/>
            <person name="Young S.K."/>
            <person name="Zeng Q."/>
            <person name="Gargeya S."/>
            <person name="Fitzgerald M."/>
            <person name="Haas B."/>
            <person name="Abouelleil A."/>
            <person name="Allen A.W."/>
            <person name="Alvarado L."/>
            <person name="Arachchi H.M."/>
            <person name="Berlin A.M."/>
            <person name="Chapman S.B."/>
            <person name="Gainer-Dewar J."/>
            <person name="Goldberg J."/>
            <person name="Griggs A."/>
            <person name="Gujja S."/>
            <person name="Hansen M."/>
            <person name="Howarth C."/>
            <person name="Imamovic A."/>
            <person name="Ireland A."/>
            <person name="Larimer J."/>
            <person name="McCowan C."/>
            <person name="Murphy C."/>
            <person name="Pearson M."/>
            <person name="Poon T.W."/>
            <person name="Priest M."/>
            <person name="Roberts A."/>
            <person name="Saif S."/>
            <person name="Shea T."/>
            <person name="Sisk P."/>
            <person name="Sykes S."/>
            <person name="Wortman J."/>
            <person name="Nusbaum C."/>
            <person name="Birren B."/>
        </authorList>
    </citation>
    <scope>NUCLEOTIDE SEQUENCE [LARGE SCALE GENOMIC DNA]</scope>
    <source>
        <strain evidence="1 2">CBS 110553</strain>
    </source>
</reference>
<dbReference type="GeneID" id="19197013"/>
<dbReference type="OrthoDB" id="5402392at2759"/>
<comment type="caution">
    <text evidence="1">The sequence shown here is derived from an EMBL/GenBank/DDBJ whole genome shotgun (WGS) entry which is preliminary data.</text>
</comment>
<dbReference type="Proteomes" id="UP000019471">
    <property type="component" value="Unassembled WGS sequence"/>
</dbReference>
<dbReference type="HOGENOM" id="CLU_571110_0_0_1"/>
<sequence>MPERDLDPATLLQKLSTTCDPYIYPAYEIEETRKHTFHGDAARGVQKLPQLSNDLRAEYLQAVRANVAAKRRYEEAASSASQARSTNQSARPASDMAALLDIHLEFLRLKKRNAQLMALNDEVNAIKISSGPASVQLGSNPIESEAATLSSTNGQGALAKSIIQFIQALEMAVVHAKHEAMQLETLLDRAKSGIQESGNITAERYLIAMSAARKKLTTWLQEVLDRCQDGTDVLNDEGVDDSPETEEDLDKRVSTQYEQYIDARRQLLSAVANLRAPLPEKESRDIKGCNETMELLLTTQGTNLISAIEKCLLPSMQQQRISSFYLMFVDNQLQKESTTTINMLERLSDESQLLQAFPILAGSGRFMHAASTFGNKQQQEATTGMKDEVSKRLDSWIFAAEAADVASSGAIEKHLKQGTEAVDEVRRGLAEIRLLKEGRT</sequence>
<proteinExistence type="predicted"/>